<dbReference type="Gene3D" id="3.90.228.20">
    <property type="match status" value="1"/>
</dbReference>
<keyword evidence="8 10" id="KW-0456">Lyase</keyword>
<reference evidence="10 11" key="1">
    <citation type="journal article" date="2019" name="Nat. Microbiol.">
        <title>Wide diversity of methane and short-chain alkane metabolisms in uncultured archaea.</title>
        <authorList>
            <person name="Borrel G."/>
            <person name="Adam P.S."/>
            <person name="McKay L.J."/>
            <person name="Chen L.X."/>
            <person name="Sierra-Garcia I.N."/>
            <person name="Sieber C.M."/>
            <person name="Letourneur Q."/>
            <person name="Ghozlane A."/>
            <person name="Andersen G.L."/>
            <person name="Li W.J."/>
            <person name="Hallam S.J."/>
            <person name="Muyzer G."/>
            <person name="de Oliveira V.M."/>
            <person name="Inskeep W.P."/>
            <person name="Banfield J.F."/>
            <person name="Gribaldo S."/>
        </authorList>
    </citation>
    <scope>NUCLEOTIDE SEQUENCE [LARGE SCALE GENOMIC DNA]</scope>
    <source>
        <strain evidence="10">NM1a</strain>
    </source>
</reference>
<dbReference type="SUPFAM" id="SSF53795">
    <property type="entry name" value="PEP carboxykinase-like"/>
    <property type="match status" value="1"/>
</dbReference>
<dbReference type="EMBL" id="RXIF01000010">
    <property type="protein sequence ID" value="RZN64029.1"/>
    <property type="molecule type" value="Genomic_DNA"/>
</dbReference>
<keyword evidence="10" id="KW-0670">Pyruvate</keyword>
<dbReference type="Proteomes" id="UP000317158">
    <property type="component" value="Unassembled WGS sequence"/>
</dbReference>
<dbReference type="GO" id="GO:0006094">
    <property type="term" value="P:gluconeogenesis"/>
    <property type="evidence" value="ECO:0007669"/>
    <property type="project" value="UniProtKB-UniPathway"/>
</dbReference>
<keyword evidence="4" id="KW-0312">Gluconeogenesis</keyword>
<dbReference type="GO" id="GO:0016301">
    <property type="term" value="F:kinase activity"/>
    <property type="evidence" value="ECO:0007669"/>
    <property type="project" value="UniProtKB-KW"/>
</dbReference>
<comment type="caution">
    <text evidence="10">The sequence shown here is derived from an EMBL/GenBank/DDBJ whole genome shotgun (WGS) entry which is preliminary data.</text>
</comment>
<keyword evidence="5" id="KW-0547">Nucleotide-binding</keyword>
<evidence type="ECO:0000256" key="7">
    <source>
        <dbReference type="ARBA" id="ARBA00022840"/>
    </source>
</evidence>
<comment type="pathway">
    <text evidence="1">Carbohydrate biosynthesis; gluconeogenesis.</text>
</comment>
<dbReference type="EC" id="4.1.1.49" evidence="3"/>
<dbReference type="InterPro" id="IPR001272">
    <property type="entry name" value="PEP_carboxykinase_ATP"/>
</dbReference>
<evidence type="ECO:0000256" key="8">
    <source>
        <dbReference type="ARBA" id="ARBA00023239"/>
    </source>
</evidence>
<dbReference type="PANTHER" id="PTHR30031:SF0">
    <property type="entry name" value="PHOSPHOENOLPYRUVATE CARBOXYKINASE (ATP)"/>
    <property type="match status" value="1"/>
</dbReference>
<keyword evidence="7" id="KW-0067">ATP-binding</keyword>
<dbReference type="SUPFAM" id="SSF68923">
    <property type="entry name" value="PEP carboxykinase N-terminal domain"/>
    <property type="match status" value="1"/>
</dbReference>
<name>A0A520KR25_METT2</name>
<proteinExistence type="inferred from homology"/>
<evidence type="ECO:0000256" key="3">
    <source>
        <dbReference type="ARBA" id="ARBA00012363"/>
    </source>
</evidence>
<evidence type="ECO:0000256" key="4">
    <source>
        <dbReference type="ARBA" id="ARBA00022432"/>
    </source>
</evidence>
<sequence length="526" mass="59229">MELDLNLFETTAKNIRERAIKEGRLLHNPSDSVLRDLVLKEKDAKLTKYGNIVVRSEPSSRSEMFTKNSVDYPFGDEEFNLLKLCEKELSKERLISIDRIVGEKESNITVRLTIPEKFAHVAYGGGNLFYPAEGVEDTTYEIIMFYDEEFERNKKKTLSKKDITIRLAMLDNGRVIKIVRNSNYIGEYKKGVFACEDWAAKKRGGIFLHAGCREDHLQSVNGDYNTSRSLFVALSANGKTTTVSKILARKSGEVSWLVQDDGGTLMPDGSFHGFEGGGIFVKTEGVDVENQTEIFYGLLKENTLCENVYVTDDGDMDFYNYEMTSNGRAVICRRDFMHASRHISVDRIDNFILITRGAIIPAISKMSLEEAMAMMVLGLSIESSAGNPEKAGSVRSVFFYDPFMSGDKGEHANRLYKILSNLPHVNYYLLNTGGIGIGEKYKDISLNYTISILDSLIRGGLTNWIESPAGFKVPASVRGVDSIYFHPERLFSVKEFKKRVNTLNKLRSEKLNAIDGLDPKIKNVFI</sequence>
<dbReference type="GO" id="GO:0005524">
    <property type="term" value="F:ATP binding"/>
    <property type="evidence" value="ECO:0007669"/>
    <property type="project" value="UniProtKB-KW"/>
</dbReference>
<dbReference type="Gene3D" id="2.170.8.10">
    <property type="entry name" value="Phosphoenolpyruvate Carboxykinase, domain 2"/>
    <property type="match status" value="1"/>
</dbReference>
<keyword evidence="6" id="KW-0210">Decarboxylase</keyword>
<comment type="catalytic activity">
    <reaction evidence="9">
        <text>oxaloacetate + ATP = phosphoenolpyruvate + ADP + CO2</text>
        <dbReference type="Rhea" id="RHEA:18617"/>
        <dbReference type="ChEBI" id="CHEBI:16452"/>
        <dbReference type="ChEBI" id="CHEBI:16526"/>
        <dbReference type="ChEBI" id="CHEBI:30616"/>
        <dbReference type="ChEBI" id="CHEBI:58702"/>
        <dbReference type="ChEBI" id="CHEBI:456216"/>
        <dbReference type="EC" id="4.1.1.49"/>
    </reaction>
</comment>
<dbReference type="PANTHER" id="PTHR30031">
    <property type="entry name" value="PHOSPHOENOLPYRUVATE CARBOXYKINASE ATP"/>
    <property type="match status" value="1"/>
</dbReference>
<keyword evidence="10" id="KW-0808">Transferase</keyword>
<dbReference type="Gene3D" id="3.40.449.10">
    <property type="entry name" value="Phosphoenolpyruvate Carboxykinase, domain 1"/>
    <property type="match status" value="1"/>
</dbReference>
<evidence type="ECO:0000313" key="10">
    <source>
        <dbReference type="EMBL" id="RZN64029.1"/>
    </source>
</evidence>
<dbReference type="InterPro" id="IPR013035">
    <property type="entry name" value="PEP_carboxykinase_C"/>
</dbReference>
<gene>
    <name evidence="10" type="ORF">EF806_05255</name>
</gene>
<evidence type="ECO:0000256" key="5">
    <source>
        <dbReference type="ARBA" id="ARBA00022741"/>
    </source>
</evidence>
<evidence type="ECO:0000256" key="1">
    <source>
        <dbReference type="ARBA" id="ARBA00004742"/>
    </source>
</evidence>
<dbReference type="NCBIfam" id="NF006821">
    <property type="entry name" value="PRK09344.1-3"/>
    <property type="match status" value="1"/>
</dbReference>
<evidence type="ECO:0000256" key="9">
    <source>
        <dbReference type="ARBA" id="ARBA00047371"/>
    </source>
</evidence>
<dbReference type="Pfam" id="PF01293">
    <property type="entry name" value="PEPCK_ATP"/>
    <property type="match status" value="1"/>
</dbReference>
<evidence type="ECO:0000313" key="11">
    <source>
        <dbReference type="Proteomes" id="UP000317158"/>
    </source>
</evidence>
<evidence type="ECO:0000256" key="6">
    <source>
        <dbReference type="ARBA" id="ARBA00022793"/>
    </source>
</evidence>
<accession>A0A520KR25</accession>
<protein>
    <recommendedName>
        <fullName evidence="3">phosphoenolpyruvate carboxykinase (ATP)</fullName>
        <ecNumber evidence="3">4.1.1.49</ecNumber>
    </recommendedName>
</protein>
<dbReference type="UniPathway" id="UPA00138"/>
<dbReference type="GO" id="GO:0004612">
    <property type="term" value="F:phosphoenolpyruvate carboxykinase (ATP) activity"/>
    <property type="evidence" value="ECO:0007669"/>
    <property type="project" value="UniProtKB-EC"/>
</dbReference>
<organism evidence="10 11">
    <name type="scientific">Methanoliparum thermophilum</name>
    <dbReference type="NCBI Taxonomy" id="2491083"/>
    <lineage>
        <taxon>Archaea</taxon>
        <taxon>Methanobacteriati</taxon>
        <taxon>Methanobacteriota</taxon>
        <taxon>Candidatus Methanoliparia</taxon>
        <taxon>Candidatus Methanoliparales</taxon>
        <taxon>Candidatus Methanoliparaceae</taxon>
        <taxon>Candidatus Methanoliparum</taxon>
    </lineage>
</organism>
<dbReference type="InterPro" id="IPR008210">
    <property type="entry name" value="PEP_carboxykinase_N"/>
</dbReference>
<dbReference type="GO" id="GO:0005829">
    <property type="term" value="C:cytosol"/>
    <property type="evidence" value="ECO:0007669"/>
    <property type="project" value="TreeGrafter"/>
</dbReference>
<dbReference type="AlphaFoldDB" id="A0A520KR25"/>
<keyword evidence="10" id="KW-0418">Kinase</keyword>
<comment type="similarity">
    <text evidence="2">Belongs to the phosphoenolpyruvate carboxykinase (ATP) family.</text>
</comment>
<evidence type="ECO:0000256" key="2">
    <source>
        <dbReference type="ARBA" id="ARBA00006052"/>
    </source>
</evidence>